<dbReference type="EMBL" id="BAABRN010000055">
    <property type="protein sequence ID" value="GAA5503568.1"/>
    <property type="molecule type" value="Genomic_DNA"/>
</dbReference>
<dbReference type="SMART" id="SM00304">
    <property type="entry name" value="HAMP"/>
    <property type="match status" value="2"/>
</dbReference>
<gene>
    <name evidence="8" type="ORF">Dxin01_03327</name>
</gene>
<dbReference type="PROSITE" id="PS50885">
    <property type="entry name" value="HAMP"/>
    <property type="match status" value="2"/>
</dbReference>
<evidence type="ECO:0000259" key="6">
    <source>
        <dbReference type="PROSITE" id="PS50111"/>
    </source>
</evidence>
<feature type="domain" description="HAMP" evidence="7">
    <location>
        <begin position="360"/>
        <end position="412"/>
    </location>
</feature>
<dbReference type="Gene3D" id="6.10.340.10">
    <property type="match status" value="1"/>
</dbReference>
<comment type="caution">
    <text evidence="8">The sequence shown here is derived from an EMBL/GenBank/DDBJ whole genome shotgun (WGS) entry which is preliminary data.</text>
</comment>
<dbReference type="PROSITE" id="PS50111">
    <property type="entry name" value="CHEMOTAXIS_TRANSDUC_2"/>
    <property type="match status" value="1"/>
</dbReference>
<proteinExistence type="inferred from homology"/>
<evidence type="ECO:0000313" key="9">
    <source>
        <dbReference type="Proteomes" id="UP001458946"/>
    </source>
</evidence>
<feature type="domain" description="HAMP" evidence="7">
    <location>
        <begin position="422"/>
        <end position="473"/>
    </location>
</feature>
<dbReference type="SMART" id="SM00283">
    <property type="entry name" value="MA"/>
    <property type="match status" value="1"/>
</dbReference>
<feature type="region of interest" description="Disordered" evidence="4">
    <location>
        <begin position="1"/>
        <end position="25"/>
    </location>
</feature>
<keyword evidence="9" id="KW-1185">Reference proteome</keyword>
<dbReference type="RefSeq" id="WP_353543541.1">
    <property type="nucleotide sequence ID" value="NZ_BAABRN010000055.1"/>
</dbReference>
<dbReference type="PANTHER" id="PTHR32089:SF114">
    <property type="entry name" value="METHYL-ACCEPTING CHEMOTAXIS PROTEIN MCPB"/>
    <property type="match status" value="1"/>
</dbReference>
<evidence type="ECO:0000256" key="3">
    <source>
        <dbReference type="PROSITE-ProRule" id="PRU00284"/>
    </source>
</evidence>
<evidence type="ECO:0000313" key="8">
    <source>
        <dbReference type="EMBL" id="GAA5503568.1"/>
    </source>
</evidence>
<organism evidence="8 9">
    <name type="scientific">Deinococcus xinjiangensis</name>
    <dbReference type="NCBI Taxonomy" id="457454"/>
    <lineage>
        <taxon>Bacteria</taxon>
        <taxon>Thermotogati</taxon>
        <taxon>Deinococcota</taxon>
        <taxon>Deinococci</taxon>
        <taxon>Deinococcales</taxon>
        <taxon>Deinococcaceae</taxon>
        <taxon>Deinococcus</taxon>
    </lineage>
</organism>
<dbReference type="Proteomes" id="UP001458946">
    <property type="component" value="Unassembled WGS sequence"/>
</dbReference>
<keyword evidence="5" id="KW-1133">Transmembrane helix</keyword>
<dbReference type="CDD" id="cd06225">
    <property type="entry name" value="HAMP"/>
    <property type="match status" value="1"/>
</dbReference>
<sequence length="752" mass="80404">MTNTKFASATDTLSARGTAEPKSTTPFLSRLSVGQKLLLSSALIGVPLLGVSGILGSLYYQNYRDAQLQTLATQPFSNMEPLQLALRTMRGYDSAHVPPQALADAAKQTALLVTTAQATGIPEVRDSALSIKSKTESLINQIKGKQLSADDILTVTGDILYNDLQDLFSTLSKRGNLMTASDPKARELARMSSETFPTLLPKIGGIFGGLIVDLEKARKTQGGALNEVQLNSLTEKFAEADQLIQQFSASADALTTDFPDLKTSLGPAFETALSDTSSAFNVAQSGSIDTRKVTVTQQKLFDVSDAYLASQYKAFDQTVAAMRETFRAQQDSAQRKLLVLLAALAALLTLVGLLLSRVIQNITRPLGQLTQASEKLASGDLNVQVQVQSRDELGLLTSSFNSAASQLKASADRNEQERLEAQKLQHNVGEFLDVTMDIAEGDLTKRGKVTEDVLGNVVDSINLMVEELAHTLRGVQEASNSVTNGSKTMLNSTNQIAQGALTTAEQTRQVAQQASDLNTRIQAMATTAQASAEKARQALSASQQGQEAVSSTLQGMQEIRNTAQETAQRVQALTARSEEIQQIVDSISHIASQTNLLSLHASIEAAGAGEAGSRFAIVAEEVRQLADESNTAAGRIAALIAGIQAEIREVSQSMQQNAAQVEQGFMVAGQAGERLRQIGEISEASAQLAQDMSQAAGEQVSGVQQMGQSVQQIAQIAEHSQTSVQQGRSAAEQLQQLAQQLDQSLRRFRLPS</sequence>
<evidence type="ECO:0000256" key="5">
    <source>
        <dbReference type="SAM" id="Phobius"/>
    </source>
</evidence>
<reference evidence="8 9" key="1">
    <citation type="submission" date="2024-02" db="EMBL/GenBank/DDBJ databases">
        <title>Deinococcus xinjiangensis NBRC 107630.</title>
        <authorList>
            <person name="Ichikawa N."/>
            <person name="Katano-Makiyama Y."/>
            <person name="Hidaka K."/>
        </authorList>
    </citation>
    <scope>NUCLEOTIDE SEQUENCE [LARGE SCALE GENOMIC DNA]</scope>
    <source>
        <strain evidence="8 9">NBRC 107630</strain>
    </source>
</reference>
<dbReference type="PANTHER" id="PTHR32089">
    <property type="entry name" value="METHYL-ACCEPTING CHEMOTAXIS PROTEIN MCPB"/>
    <property type="match status" value="1"/>
</dbReference>
<feature type="domain" description="Methyl-accepting transducer" evidence="6">
    <location>
        <begin position="478"/>
        <end position="714"/>
    </location>
</feature>
<dbReference type="Pfam" id="PF00672">
    <property type="entry name" value="HAMP"/>
    <property type="match status" value="1"/>
</dbReference>
<keyword evidence="1 3" id="KW-0807">Transducer</keyword>
<feature type="transmembrane region" description="Helical" evidence="5">
    <location>
        <begin position="37"/>
        <end position="60"/>
    </location>
</feature>
<keyword evidence="5" id="KW-0812">Transmembrane</keyword>
<dbReference type="InterPro" id="IPR004090">
    <property type="entry name" value="Chemotax_Me-accpt_rcpt"/>
</dbReference>
<keyword evidence="5" id="KW-0472">Membrane</keyword>
<evidence type="ECO:0000256" key="2">
    <source>
        <dbReference type="ARBA" id="ARBA00029447"/>
    </source>
</evidence>
<dbReference type="Gene3D" id="1.10.287.950">
    <property type="entry name" value="Methyl-accepting chemotaxis protein"/>
    <property type="match status" value="1"/>
</dbReference>
<protein>
    <recommendedName>
        <fullName evidence="10">Methyl-accepting chemotaxis protein</fullName>
    </recommendedName>
</protein>
<evidence type="ECO:0000259" key="7">
    <source>
        <dbReference type="PROSITE" id="PS50885"/>
    </source>
</evidence>
<evidence type="ECO:0000256" key="1">
    <source>
        <dbReference type="ARBA" id="ARBA00023224"/>
    </source>
</evidence>
<accession>A0ABP9VHL2</accession>
<evidence type="ECO:0000256" key="4">
    <source>
        <dbReference type="SAM" id="MobiDB-lite"/>
    </source>
</evidence>
<comment type="similarity">
    <text evidence="2">Belongs to the methyl-accepting chemotaxis (MCP) protein family.</text>
</comment>
<name>A0ABP9VHL2_9DEIO</name>
<dbReference type="InterPro" id="IPR003660">
    <property type="entry name" value="HAMP_dom"/>
</dbReference>
<feature type="transmembrane region" description="Helical" evidence="5">
    <location>
        <begin position="337"/>
        <end position="355"/>
    </location>
</feature>
<dbReference type="PRINTS" id="PR00260">
    <property type="entry name" value="CHEMTRNSDUCR"/>
</dbReference>
<dbReference type="Pfam" id="PF00015">
    <property type="entry name" value="MCPsignal"/>
    <property type="match status" value="1"/>
</dbReference>
<dbReference type="SUPFAM" id="SSF58104">
    <property type="entry name" value="Methyl-accepting chemotaxis protein (MCP) signaling domain"/>
    <property type="match status" value="1"/>
</dbReference>
<dbReference type="InterPro" id="IPR004089">
    <property type="entry name" value="MCPsignal_dom"/>
</dbReference>
<evidence type="ECO:0008006" key="10">
    <source>
        <dbReference type="Google" id="ProtNLM"/>
    </source>
</evidence>